<dbReference type="RefSeq" id="WP_257560602.1">
    <property type="nucleotide sequence ID" value="NZ_JANKBY010000213.1"/>
</dbReference>
<organism evidence="2 3">
    <name type="scientific">Terrisporobacter muris</name>
    <dbReference type="NCBI Taxonomy" id="2963284"/>
    <lineage>
        <taxon>Bacteria</taxon>
        <taxon>Bacillati</taxon>
        <taxon>Bacillota</taxon>
        <taxon>Clostridia</taxon>
        <taxon>Peptostreptococcales</taxon>
        <taxon>Peptostreptococcaceae</taxon>
        <taxon>Terrisporobacter</taxon>
    </lineage>
</organism>
<dbReference type="EMBL" id="JANKBY010000213">
    <property type="protein sequence ID" value="MCR1823922.1"/>
    <property type="molecule type" value="Genomic_DNA"/>
</dbReference>
<dbReference type="Pfam" id="PF13274">
    <property type="entry name" value="SocA_Panacea"/>
    <property type="match status" value="1"/>
</dbReference>
<feature type="domain" description="Antitoxin SocA-like Panacea" evidence="1">
    <location>
        <begin position="185"/>
        <end position="277"/>
    </location>
</feature>
<accession>A0A9X2S479</accession>
<protein>
    <submittedName>
        <fullName evidence="2">DUF4065 domain-containing protein</fullName>
    </submittedName>
</protein>
<proteinExistence type="predicted"/>
<dbReference type="InterPro" id="IPR025272">
    <property type="entry name" value="SocA_Panacea"/>
</dbReference>
<evidence type="ECO:0000313" key="3">
    <source>
        <dbReference type="Proteomes" id="UP001140817"/>
    </source>
</evidence>
<evidence type="ECO:0000313" key="2">
    <source>
        <dbReference type="EMBL" id="MCR1823922.1"/>
    </source>
</evidence>
<name>A0A9X2S479_9FIRM</name>
<dbReference type="AlphaFoldDB" id="A0A9X2S479"/>
<keyword evidence="3" id="KW-1185">Reference proteome</keyword>
<comment type="caution">
    <text evidence="2">The sequence shown here is derived from an EMBL/GenBank/DDBJ whole genome shotgun (WGS) entry which is preliminary data.</text>
</comment>
<gene>
    <name evidence="2" type="ORF">NSA58_14115</name>
</gene>
<sequence length="331" mass="38814">MNNQSANSVMCEYCIDMVKYSINTRVSMEEIDGIKFEFEEQYAICNECNNEIYVAELHDKNLYSYNEAYKKAKGIITIEEIQSIIDKYDIGKKPLSKILGWGENTVTRYLNGDFPKKDYSDKLKSIMESPYKLLDLLDENNTQISSKNYNKYRSNIIKHINEQQLPIEDVARYIVSEIDITPKALQKILYYIQGFSIAFNNKFMFSDLPQAWQHGPVYRDIYNHYSNFKYNVIDTSEYNIELNINNNDKMLIDCVLKYFGRFNGDILEQATHIESPWLNAREGLASNAPSKNTIELDDIRQYFNDVKSKYNMINYSDIKQYIDDAVSKILY</sequence>
<dbReference type="Proteomes" id="UP001140817">
    <property type="component" value="Unassembled WGS sequence"/>
</dbReference>
<evidence type="ECO:0000259" key="1">
    <source>
        <dbReference type="Pfam" id="PF13274"/>
    </source>
</evidence>
<reference evidence="2" key="1">
    <citation type="submission" date="2022-07" db="EMBL/GenBank/DDBJ databases">
        <title>Enhanced cultured diversity of the mouse gut microbiota enables custom-made synthetic communities.</title>
        <authorList>
            <person name="Afrizal A."/>
        </authorList>
    </citation>
    <scope>NUCLEOTIDE SEQUENCE</scope>
    <source>
        <strain evidence="2">DSM 29186</strain>
    </source>
</reference>